<name>A0ABZ2F124_METCP</name>
<sequence>MAFKEGEIKDEMKAALFTLARYMPERCAVSVWRVGGVTYMEIVSDGDVKLVQYMGERGAEAQARTH</sequence>
<evidence type="ECO:0000313" key="2">
    <source>
        <dbReference type="Proteomes" id="UP001359308"/>
    </source>
</evidence>
<organism evidence="1 2">
    <name type="scientific">Methylococcus capsulatus</name>
    <dbReference type="NCBI Taxonomy" id="414"/>
    <lineage>
        <taxon>Bacteria</taxon>
        <taxon>Pseudomonadati</taxon>
        <taxon>Pseudomonadota</taxon>
        <taxon>Gammaproteobacteria</taxon>
        <taxon>Methylococcales</taxon>
        <taxon>Methylococcaceae</taxon>
        <taxon>Methylococcus</taxon>
    </lineage>
</organism>
<gene>
    <name evidence="1" type="ORF">N4J17_09780</name>
</gene>
<dbReference type="EMBL" id="CP104311">
    <property type="protein sequence ID" value="WWF00772.1"/>
    <property type="molecule type" value="Genomic_DNA"/>
</dbReference>
<reference evidence="1 2" key="1">
    <citation type="submission" date="2022-09" db="EMBL/GenBank/DDBJ databases">
        <authorList>
            <person name="Giprobiosintez L."/>
        </authorList>
    </citation>
    <scope>NUCLEOTIDE SEQUENCE [LARGE SCALE GENOMIC DNA]</scope>
    <source>
        <strain evidence="2">VKPM-B-12549 (GBS-15)</strain>
    </source>
</reference>
<dbReference type="Proteomes" id="UP001359308">
    <property type="component" value="Chromosome"/>
</dbReference>
<keyword evidence="2" id="KW-1185">Reference proteome</keyword>
<evidence type="ECO:0000313" key="1">
    <source>
        <dbReference type="EMBL" id="WWF00772.1"/>
    </source>
</evidence>
<proteinExistence type="predicted"/>
<accession>A0ABZ2F124</accession>
<protein>
    <submittedName>
        <fullName evidence="1">Uncharacterized protein</fullName>
    </submittedName>
</protein>
<dbReference type="RefSeq" id="WP_198321687.1">
    <property type="nucleotide sequence ID" value="NZ_CP104311.1"/>
</dbReference>